<dbReference type="Proteomes" id="UP001642260">
    <property type="component" value="Unassembled WGS sequence"/>
</dbReference>
<dbReference type="AlphaFoldDB" id="A0ABC8L0M5"/>
<name>A0ABC8L0M5_ERUVS</name>
<sequence>MFSTVSFVEFVALELPMLYSSAIRKGVPVFEHEDVVKAWSGRRSSGKLPMLYSSPNCKGILVFEHEDVFASRTLRCSSGRIARRLALAALLEESAKLTVIRVWVVWRLSRCRLLLAFTDLDPGTSLVELLYIALNCCVDDDHQSVLFMPENMGQMVNIFKDIECSYYVLSRNDDSLHVLIMFPIRLHLS</sequence>
<comment type="caution">
    <text evidence="1">The sequence shown here is derived from an EMBL/GenBank/DDBJ whole genome shotgun (WGS) entry which is preliminary data.</text>
</comment>
<gene>
    <name evidence="1" type="ORF">ERUC_LOCUS29531</name>
</gene>
<protein>
    <submittedName>
        <fullName evidence="1">Uncharacterized protein</fullName>
    </submittedName>
</protein>
<organism evidence="1 2">
    <name type="scientific">Eruca vesicaria subsp. sativa</name>
    <name type="common">Garden rocket</name>
    <name type="synonym">Eruca sativa</name>
    <dbReference type="NCBI Taxonomy" id="29727"/>
    <lineage>
        <taxon>Eukaryota</taxon>
        <taxon>Viridiplantae</taxon>
        <taxon>Streptophyta</taxon>
        <taxon>Embryophyta</taxon>
        <taxon>Tracheophyta</taxon>
        <taxon>Spermatophyta</taxon>
        <taxon>Magnoliopsida</taxon>
        <taxon>eudicotyledons</taxon>
        <taxon>Gunneridae</taxon>
        <taxon>Pentapetalae</taxon>
        <taxon>rosids</taxon>
        <taxon>malvids</taxon>
        <taxon>Brassicales</taxon>
        <taxon>Brassicaceae</taxon>
        <taxon>Brassiceae</taxon>
        <taxon>Eruca</taxon>
    </lineage>
</organism>
<dbReference type="EMBL" id="CAKOAT010374042">
    <property type="protein sequence ID" value="CAH8363775.1"/>
    <property type="molecule type" value="Genomic_DNA"/>
</dbReference>
<proteinExistence type="predicted"/>
<reference evidence="1 2" key="1">
    <citation type="submission" date="2022-03" db="EMBL/GenBank/DDBJ databases">
        <authorList>
            <person name="Macdonald S."/>
            <person name="Ahmed S."/>
            <person name="Newling K."/>
        </authorList>
    </citation>
    <scope>NUCLEOTIDE SEQUENCE [LARGE SCALE GENOMIC DNA]</scope>
</reference>
<evidence type="ECO:0000313" key="1">
    <source>
        <dbReference type="EMBL" id="CAH8363775.1"/>
    </source>
</evidence>
<evidence type="ECO:0000313" key="2">
    <source>
        <dbReference type="Proteomes" id="UP001642260"/>
    </source>
</evidence>
<accession>A0ABC8L0M5</accession>
<keyword evidence="2" id="KW-1185">Reference proteome</keyword>